<organism evidence="3 4">
    <name type="scientific">Halomarina salina</name>
    <dbReference type="NCBI Taxonomy" id="1872699"/>
    <lineage>
        <taxon>Archaea</taxon>
        <taxon>Methanobacteriati</taxon>
        <taxon>Methanobacteriota</taxon>
        <taxon>Stenosarchaea group</taxon>
        <taxon>Halobacteria</taxon>
        <taxon>Halobacteriales</taxon>
        <taxon>Natronomonadaceae</taxon>
        <taxon>Halomarina</taxon>
    </lineage>
</organism>
<dbReference type="InterPro" id="IPR032816">
    <property type="entry name" value="VTT_dom"/>
</dbReference>
<feature type="transmembrane region" description="Helical" evidence="1">
    <location>
        <begin position="112"/>
        <end position="135"/>
    </location>
</feature>
<dbReference type="RefSeq" id="WP_247414197.1">
    <property type="nucleotide sequence ID" value="NZ_JALLGW010000001.1"/>
</dbReference>
<feature type="transmembrane region" description="Helical" evidence="1">
    <location>
        <begin position="57"/>
        <end position="76"/>
    </location>
</feature>
<reference evidence="3 4" key="1">
    <citation type="journal article" date="2019" name="Int. J. Syst. Evol. Microbiol.">
        <title>The Global Catalogue of Microorganisms (GCM) 10K type strain sequencing project: providing services to taxonomists for standard genome sequencing and annotation.</title>
        <authorList>
            <consortium name="The Broad Institute Genomics Platform"/>
            <consortium name="The Broad Institute Genome Sequencing Center for Infectious Disease"/>
            <person name="Wu L."/>
            <person name="Ma J."/>
        </authorList>
    </citation>
    <scope>NUCLEOTIDE SEQUENCE [LARGE SCALE GENOMIC DNA]</scope>
    <source>
        <strain evidence="3 4">CGMCC 1.12543</strain>
    </source>
</reference>
<dbReference type="EMBL" id="JBHSQH010000001">
    <property type="protein sequence ID" value="MFC5971292.1"/>
    <property type="molecule type" value="Genomic_DNA"/>
</dbReference>
<dbReference type="AlphaFoldDB" id="A0ABD5RL29"/>
<evidence type="ECO:0000259" key="2">
    <source>
        <dbReference type="Pfam" id="PF09335"/>
    </source>
</evidence>
<feature type="domain" description="VTT" evidence="2">
    <location>
        <begin position="57"/>
        <end position="163"/>
    </location>
</feature>
<keyword evidence="1" id="KW-0472">Membrane</keyword>
<protein>
    <submittedName>
        <fullName evidence="3">VTT domain-containing protein</fullName>
    </submittedName>
</protein>
<keyword evidence="4" id="KW-1185">Reference proteome</keyword>
<feature type="transmembrane region" description="Helical" evidence="1">
    <location>
        <begin position="147"/>
        <end position="170"/>
    </location>
</feature>
<feature type="transmembrane region" description="Helical" evidence="1">
    <location>
        <begin position="20"/>
        <end position="45"/>
    </location>
</feature>
<evidence type="ECO:0000313" key="4">
    <source>
        <dbReference type="Proteomes" id="UP001596099"/>
    </source>
</evidence>
<name>A0ABD5RL29_9EURY</name>
<sequence>MIPVPEVIEALIHEVTGPMGLLVAAVYSLLVAAVLPFPGELVLAIPLDLGFDPLTELALLVVASSAGKAVGSLVALRVGNGARTGVFDRLFGQLPTVVSLQNAVPTDLMTRYGYLGLGVGLAIPFLPDTAIIYAFSVLEMNYAKFAVAAFLGTVVRLLAVAGIVGGAMALT</sequence>
<proteinExistence type="predicted"/>
<gene>
    <name evidence="3" type="ORF">ACFPYI_08130</name>
</gene>
<dbReference type="Pfam" id="PF09335">
    <property type="entry name" value="VTT_dom"/>
    <property type="match status" value="1"/>
</dbReference>
<evidence type="ECO:0000256" key="1">
    <source>
        <dbReference type="SAM" id="Phobius"/>
    </source>
</evidence>
<comment type="caution">
    <text evidence="3">The sequence shown here is derived from an EMBL/GenBank/DDBJ whole genome shotgun (WGS) entry which is preliminary data.</text>
</comment>
<evidence type="ECO:0000313" key="3">
    <source>
        <dbReference type="EMBL" id="MFC5971292.1"/>
    </source>
</evidence>
<dbReference type="Proteomes" id="UP001596099">
    <property type="component" value="Unassembled WGS sequence"/>
</dbReference>
<keyword evidence="1" id="KW-1133">Transmembrane helix</keyword>
<accession>A0ABD5RL29</accession>
<keyword evidence="1" id="KW-0812">Transmembrane</keyword>